<evidence type="ECO:0000313" key="2">
    <source>
        <dbReference type="EMBL" id="CAE0155031.1"/>
    </source>
</evidence>
<dbReference type="AlphaFoldDB" id="A0A7S3C7R7"/>
<feature type="region of interest" description="Disordered" evidence="1">
    <location>
        <begin position="94"/>
        <end position="146"/>
    </location>
</feature>
<proteinExistence type="predicted"/>
<name>A0A7S3C7R7_9EUKA</name>
<sequence length="175" mass="19026">MELAMPPGGYADPAPSSRGAEKRPSNLFARGSKNPPPSVRLPMVGDESRLSRGAQSILQVGANEGVPSRPLPQGRQVRGSPECRAKRLAKLRYHPAKPHILQEDEEGRLRDQYGKPPPWSGWAEQSPTKMRGAGESADDWRGWGSQTQEDVRELALKGKAGAALDVMKTTAICHI</sequence>
<dbReference type="EMBL" id="HBHX01073925">
    <property type="protein sequence ID" value="CAE0155031.1"/>
    <property type="molecule type" value="Transcribed_RNA"/>
</dbReference>
<accession>A0A7S3C7R7</accession>
<evidence type="ECO:0000256" key="1">
    <source>
        <dbReference type="SAM" id="MobiDB-lite"/>
    </source>
</evidence>
<gene>
    <name evidence="2" type="ORF">HERI1096_LOCUS40943</name>
</gene>
<reference evidence="2" key="1">
    <citation type="submission" date="2021-01" db="EMBL/GenBank/DDBJ databases">
        <authorList>
            <person name="Corre E."/>
            <person name="Pelletier E."/>
            <person name="Niang G."/>
            <person name="Scheremetjew M."/>
            <person name="Finn R."/>
            <person name="Kale V."/>
            <person name="Holt S."/>
            <person name="Cochrane G."/>
            <person name="Meng A."/>
            <person name="Brown T."/>
            <person name="Cohen L."/>
        </authorList>
    </citation>
    <scope>NUCLEOTIDE SEQUENCE</scope>
    <source>
        <strain evidence="2">CCMP281</strain>
    </source>
</reference>
<organism evidence="2">
    <name type="scientific">Haptolina ericina</name>
    <dbReference type="NCBI Taxonomy" id="156174"/>
    <lineage>
        <taxon>Eukaryota</taxon>
        <taxon>Haptista</taxon>
        <taxon>Haptophyta</taxon>
        <taxon>Prymnesiophyceae</taxon>
        <taxon>Prymnesiales</taxon>
        <taxon>Prymnesiaceae</taxon>
        <taxon>Haptolina</taxon>
    </lineage>
</organism>
<protein>
    <submittedName>
        <fullName evidence="2">Uncharacterized protein</fullName>
    </submittedName>
</protein>
<feature type="region of interest" description="Disordered" evidence="1">
    <location>
        <begin position="1"/>
        <end position="81"/>
    </location>
</feature>